<keyword evidence="3" id="KW-0808">Transferase</keyword>
<reference evidence="3" key="2">
    <citation type="submission" date="2022-01" db="EMBL/GenBank/DDBJ databases">
        <authorList>
            <person name="Yamashiro T."/>
            <person name="Shiraishi A."/>
            <person name="Satake H."/>
            <person name="Nakayama K."/>
        </authorList>
    </citation>
    <scope>NUCLEOTIDE SEQUENCE</scope>
</reference>
<keyword evidence="4" id="KW-1185">Reference proteome</keyword>
<gene>
    <name evidence="3" type="ORF">Tco_0990635</name>
</gene>
<evidence type="ECO:0000313" key="4">
    <source>
        <dbReference type="Proteomes" id="UP001151760"/>
    </source>
</evidence>
<dbReference type="InterPro" id="IPR005162">
    <property type="entry name" value="Retrotrans_gag_dom"/>
</dbReference>
<keyword evidence="3" id="KW-0695">RNA-directed DNA polymerase</keyword>
<proteinExistence type="predicted"/>
<evidence type="ECO:0000259" key="2">
    <source>
        <dbReference type="Pfam" id="PF03732"/>
    </source>
</evidence>
<sequence>MPINSNMTLTRHLQLIAQCVAEALTTYEANQNSGNGNENGATLMEEVAAREPCTRLVKCATCTILDGALTWWNSHVKTVGIDAAYDMSWRELMKMMTEVYCPRNEIQKLENELWNLTVKGTDVEKIERYIWGLPYNIQGNVTLAGPARLQDAIRLANSLMDQKVRVIVARQDDNKRKWEDEQEGNPKQQQNKRQEMVRVYTVRIGNKIGYAGNLPLYDKCNLHHHHDP</sequence>
<reference evidence="3" key="1">
    <citation type="journal article" date="2022" name="Int. J. Mol. Sci.">
        <title>Draft Genome of Tanacetum Coccineum: Genomic Comparison of Closely Related Tanacetum-Family Plants.</title>
        <authorList>
            <person name="Yamashiro T."/>
            <person name="Shiraishi A."/>
            <person name="Nakayama K."/>
            <person name="Satake H."/>
        </authorList>
    </citation>
    <scope>NUCLEOTIDE SEQUENCE</scope>
</reference>
<keyword evidence="3" id="KW-0548">Nucleotidyltransferase</keyword>
<dbReference type="GO" id="GO:0003964">
    <property type="term" value="F:RNA-directed DNA polymerase activity"/>
    <property type="evidence" value="ECO:0007669"/>
    <property type="project" value="UniProtKB-KW"/>
</dbReference>
<name>A0ABQ5EX24_9ASTR</name>
<organism evidence="3 4">
    <name type="scientific">Tanacetum coccineum</name>
    <dbReference type="NCBI Taxonomy" id="301880"/>
    <lineage>
        <taxon>Eukaryota</taxon>
        <taxon>Viridiplantae</taxon>
        <taxon>Streptophyta</taxon>
        <taxon>Embryophyta</taxon>
        <taxon>Tracheophyta</taxon>
        <taxon>Spermatophyta</taxon>
        <taxon>Magnoliopsida</taxon>
        <taxon>eudicotyledons</taxon>
        <taxon>Gunneridae</taxon>
        <taxon>Pentapetalae</taxon>
        <taxon>asterids</taxon>
        <taxon>campanulids</taxon>
        <taxon>Asterales</taxon>
        <taxon>Asteraceae</taxon>
        <taxon>Asteroideae</taxon>
        <taxon>Anthemideae</taxon>
        <taxon>Anthemidinae</taxon>
        <taxon>Tanacetum</taxon>
    </lineage>
</organism>
<dbReference type="Pfam" id="PF03732">
    <property type="entry name" value="Retrotrans_gag"/>
    <property type="match status" value="1"/>
</dbReference>
<accession>A0ABQ5EX24</accession>
<evidence type="ECO:0000256" key="1">
    <source>
        <dbReference type="SAM" id="MobiDB-lite"/>
    </source>
</evidence>
<dbReference type="Proteomes" id="UP001151760">
    <property type="component" value="Unassembled WGS sequence"/>
</dbReference>
<feature type="domain" description="Retrotransposon gag" evidence="2">
    <location>
        <begin position="60"/>
        <end position="121"/>
    </location>
</feature>
<protein>
    <submittedName>
        <fullName evidence="3">Reverse transcriptase domain-containing protein</fullName>
    </submittedName>
</protein>
<comment type="caution">
    <text evidence="3">The sequence shown here is derived from an EMBL/GenBank/DDBJ whole genome shotgun (WGS) entry which is preliminary data.</text>
</comment>
<feature type="region of interest" description="Disordered" evidence="1">
    <location>
        <begin position="175"/>
        <end position="195"/>
    </location>
</feature>
<dbReference type="EMBL" id="BQNB010016769">
    <property type="protein sequence ID" value="GJT55581.1"/>
    <property type="molecule type" value="Genomic_DNA"/>
</dbReference>
<evidence type="ECO:0000313" key="3">
    <source>
        <dbReference type="EMBL" id="GJT55581.1"/>
    </source>
</evidence>